<dbReference type="KEGG" id="psym:J1N51_04170"/>
<feature type="domain" description="RapA2 cadherin-like" evidence="2">
    <location>
        <begin position="2803"/>
        <end position="2870"/>
    </location>
</feature>
<feature type="domain" description="RapA2 cadherin-like" evidence="2">
    <location>
        <begin position="3289"/>
        <end position="3355"/>
    </location>
</feature>
<dbReference type="Proteomes" id="UP000682739">
    <property type="component" value="Chromosome"/>
</dbReference>
<name>A0A975DD45_9GAMM</name>
<reference evidence="3" key="1">
    <citation type="submission" date="2021-03" db="EMBL/GenBank/DDBJ databases">
        <title>Description of Psychrosphaera ytuae sp. nov. isolated from deep sea sediment of South China Sea.</title>
        <authorList>
            <person name="Zhang J."/>
            <person name="Xu X.-D."/>
        </authorList>
    </citation>
    <scope>NUCLEOTIDE SEQUENCE</scope>
    <source>
        <strain evidence="3">MTZ26</strain>
    </source>
</reference>
<feature type="domain" description="RapA2 cadherin-like" evidence="2">
    <location>
        <begin position="339"/>
        <end position="406"/>
    </location>
</feature>
<dbReference type="InterPro" id="IPR013783">
    <property type="entry name" value="Ig-like_fold"/>
</dbReference>
<keyword evidence="4" id="KW-1185">Reference proteome</keyword>
<feature type="domain" description="RapA2 cadherin-like" evidence="2">
    <location>
        <begin position="436"/>
        <end position="503"/>
    </location>
</feature>
<feature type="domain" description="RapA2 cadherin-like" evidence="2">
    <location>
        <begin position="1735"/>
        <end position="1802"/>
    </location>
</feature>
<feature type="domain" description="RapA2 cadherin-like" evidence="2">
    <location>
        <begin position="1638"/>
        <end position="1705"/>
    </location>
</feature>
<feature type="region of interest" description="Disordered" evidence="1">
    <location>
        <begin position="137"/>
        <end position="172"/>
    </location>
</feature>
<feature type="domain" description="RapA2 cadherin-like" evidence="2">
    <location>
        <begin position="2317"/>
        <end position="2384"/>
    </location>
</feature>
<feature type="domain" description="RapA2 cadherin-like" evidence="2">
    <location>
        <begin position="1832"/>
        <end position="1899"/>
    </location>
</feature>
<feature type="compositionally biased region" description="Polar residues" evidence="1">
    <location>
        <begin position="597"/>
        <end position="606"/>
    </location>
</feature>
<feature type="domain" description="RapA2 cadherin-like" evidence="2">
    <location>
        <begin position="2220"/>
        <end position="2287"/>
    </location>
</feature>
<sequence>MENLIQLVVSGQVIEISGQAFIRNEEGELVPLELQQGLVGGTDIILIDDAYIRIAAENGEEIIFDADNPDGLVYNSGLDDDTAQEIADIQSLVEGDEDGELELEATAAGQGGQGGGQGAPTIDNSNQETLASSRYDTNLEASQSSQGAPQNQNEDPLDGSPQANSDSASVAEDNSITVNVLENDSDPNSDEITLVDAVAENGTVEINEDGTIIYNPNENYNGTDIVTYTVTDSTGETSTGTLTVIVTPVDDPTIIQQTPPPTILATDVDAQGQVIATDVDDPDLTVVPTTIVGTYGEFTIDENGNWTYTVNEDAAATLAENELVNESFTVTLSNGVTTVVQININGTDELPVVSLGSGTLVEDEVSEVSGQLTAEDPDNPDLAFEAETINGVYGDLTVDADGNWTFVAGPRIQTLADGEQQTETFTVTLTDGTTTTVTINLTGSDDQAVISSGSGSVVEDTQPTTSGQLTASDADNPNLTFVAETITGFYGELTVDETGAWTFVSGPEIQGLAEGEQQTEVFTVTLSDGSTTTVTINLTGTDDSPVVTVSTDTGTETEGTSGDSGGTSGSGGSSGGTTGGTGTSGGTAEVTDEEDSTASGTVTVSDPDNPELVVVAETITGEYGEVVVDENGNWTFNTTEGTRELAEGEQVSEVYVITLSDGSTINITINITGTDDAPVITADTGSVVEDVQPSTTGQLTASDADNPNLQFVAGSQTGAYGELTVNADGSWSYVLNNNAQALADGEVQTETFTVTLTDGSTTTVSVTVTGTDEAPVISADVANITEDVTTTASGQLTASDADNPNLVFVAETITGQYGELTVDADGNWSFVQGPGAQALAGGEQQSEVYTITLSDGSTTTVTVNMTGTDDAPVISTATANVTEDSAPTASGQLTASDVDNPNLTFVAGTITGQYGEVTIDADGNWTFTAGPGAQALAGGEQQTETYTITLSDGSTTEITVNFTGTDDAPVISTATGSVVEDTQPSASGQLTATDTDNPNLQFVAGSQAGAYGDLTIDADGNWVYILNNNAQTLVEGEVQSETFTVTLNDGSTTTITMTVTGSGSDQAPTISTGQANVTEDLSPTDSGQLTATDPDNPSLAFVPETITGQYGELTVDADGNWVFTAGPGAQALAGGEVQTEVYTVTLTDGKTTTVTVNLTGNDDAPIIGTSSGSVTEDSQPSVSGTVSASDVDNPNLAFNAGQQNGTYGQLTIDAEGNWTYTLDETASNSLQGGQQDTETFTVTLNDGNTTTIQVSVTGTDDAPVISAGVATANEDDANISGQLTAEDPDNPALAFVATNQVGVYGELSVDAAGNWVYTPNANAQTLAAGEQQEEIFTITLNDGSTTTVTVSVVGSDDAPIISTATANITEDTAPTASGQLTASDVDNPDLAFVAGTITGQYGEVTVDADGNWVFTAGPGAQTLGGGETATETYTITLSDGSTTSITVNFTGNDDAPVISASTGNLTEDAALNVSGQISFSDVDNPDMAAVPNTFVGAYGSLTVDAEGQWTYTPNANIQALAAGEQQTETFTVTFNDGSSTTVQINLTGTDDAPVISTATANVTEDSSPSASGTLTATDADNPGLAFNPVSLAGSYGDLTIDANGNWTYTLNGAAQTLAGGEVQSETFTITLNDGSLTTISVNVTGTDDAPVISTGTASVTEDTNPTASGQLTASDVDNPSLAFVAETVVGAYGSVTVDETGAWTFTAGPGAQALAGGEVQTETYTITLSDGSTTTIAITLTGTDDAPVISTGSGSVIEDTAPTTSGQLTATDADNPGLAFNAGTLVGTYGSLTIDAAGAWSFTAGAGADQLAEGEVQTETYTVTLNDGSTTTVQITITGTDDAPVISSAVAAVTEDSDPTASGTLTATDADNPNLQFFAGTIGGTYGDLTIDSAGNWSYTLNNNAQALSGGEQAQDVITVYLNDGSTTTVTVNITGTEDAPVVSVGVGVVTEDTTPSVSGNLSVTDVDSPDLLFVDTTINGTYGDLTVDANGAWTYVLNAAAQALAGGEVQTEVFTVFLQDGTSTTVTIDVNGTDGVPVISTGIGAVVEDITTSVGGTLTATDEDNAGLLFNAGIQNGLYGDLTVDSNGVWSYQLNANAEALAGGQQETEIFTLTLTDGSTTTIQINITGTDDLPVISAGVGVAVEGVSPTATGTLTATDADNGSLAFVDASIDGTYGTLTIGTDGTWSYTLNANAEVLGAGETDNDIITVTLSDGSTTTVNITVTGTDDAPVISTGVGAVIEDVSPTITGNLTASDVDNPSLLFVDATLNGTYGDLTIGSDGAWSYALNANAQALGSGDNETELFTVTLSDGSTTTIQISVQGTDDLPTVSVGVGAAIENVTTNVSGTLTAVDVDNPLLEFTAGVQNGVYGDLTVDANGVWNYQLNANAEVLAGGEQQTEVFTVSLSDGTTTTVSITVTGTDDLPVITTGVGAVVEDVSPTITGNLTASDVDNPALLFLDTTVNGTYGDLTIGTDGSWSYALNANAQALQGGETGTELLTVQLSDGSTTTIQITVTGTDDLPVITAGAGVVFEDSQPSISGNVSATDADNPDLAFLEATIVGSEGTLTIDANGAWTYTLNPGAQTLSLGEVVTETFNVTLNDGSTTPIVITVNGENDLPVISSATRSITEDVDLSVGGQLTYTDVDSLDVHTFVAETLVGTYGSLTIDTAGNWLYTPGPGIDALAAGELQSDVFTVTLSDGSQSTIQVDITGTDDLPVISTGVGAVVESITPSISGTLTATDPDNSDLAFLNTTVNGNYGLLTISSNGVWNYELDARADALAAGETQTEVLTVQLNDGSTTNITITVTGTDSLPVISTGTGSLIEDVATTVTGVLTAVDADNPLLEFVGGVYNGLFGDVTIDASGAWSYVANAAAQTLAAGETVTDVITVNLNDGSVATIEVNLTGSNDIPVITPVLDSILEGGLAISGNIDVVDVDVLDVNVFVPTTLNGSYGILTVDALGNYTYTPTAAIEGLADGETFTENFIVTLTDGTTGNVQIDVTGTNDIPVITPVLASITEGALSISGNIDVVDADLADVNVFVPDTLNGTYGVLTVDALGNWVYTPSAAIEGLADGETFTENFIVALTDGTTGTVQIDVTGTNDIPVITPVLASITEGAIAISGNIDVVDADLADVNVFVPDTLNGTYGILTVDALGNWVYTPTAAIEGLADGETFTESFIVALTDGTTGTVQIDVTGTNDVPVVTPVLSSLTEGALSVSGSVNVVDADIADVNLFVPETLNGTYGNLTIDALGNWVYTPTAAIDQLADGQAATEVITVSLQSGETGIITINLLGTDDAPIISTGAGSIVEGIDLNVAGSLTATDADNPLLAFVPATLVGSYGSLVVDALGNWIYTPSALLETLADGQQETELFTISLNDGSTTTVTIDLTGSDTLPLISSGTGSVFENALPVVAGKLTADDPDGPNPTFVPVTLNGTYGDLVLSSNGLWTYTLNANAEALGAGQSANDIFNVFLSDGSSTNITVAVNGTDDLPVISTGSATISEDASAAVTGLLTATDPDNPSLTFVPDTQAGLFGTFNIASDGTWSYEVDTAAQFLKGGEVGTEVFQVQLSDGSITQVQVDVQGDNDSGLVLSLLGLVTGLLGVVIDGLGNIVTAAGTTITDALFNVAGTLTEPDPNDPTLLYVATEITGDYGTLIVDASGAYNFIVRSGASLIGVDETQLQAFRLPLSDGSFATLQLELTGTSDIPVVSQVTSFVIEDVLPDLSGQIAVQEPGTGNSVLLVETVVSGAYGDLTVAADGTWDFTLNAAAQALREGEQVSETFDLPLVGGGTTSLVLNILGQDDAPIIDVGTGSAAEDTITSVSGKLDAIDVDNPNLEIIADVIVGAYGDLTVDSAGNWVYVLNEGAQALAEGETQYDVLTVNLSDGSTTTVTIGVTGSADAPLAIETSVSTNDSTPYVFGTGDFPYTDAEGDTLLAVKITTLPSDGELRLNGSLVVVNQEISLADIAAGNLEYIPDSGISVSLLDLIEVQLTDDGVNFGNTVPLNINVAPTVVTATQNIKSTKQTAVSMDEQAVAGEAITSVQTSLTETLVSTGSTSQGIQEGEWTVKDMAGREKVKEVTNLPLTNETQNYEITAELNPLGDMEAMSAFKYAILFGGLGPNDYYTAEVSPVEGTEHSLNLSLIHTSGGIDKLLVELEPFEFIRSPAETLSVKVNGDTGSITATAGLSQVVAKLDSVPLLKNIALYSELEVNDVFKTISIEEFGAYEYNLNVTPELTEQSLADDVEILVTGLPADARFNVGEPQLNGAWKFSAQEANALSFESSSRVDTLEVQAGLTSHAESNSSTKIISLVNTDKPVTAVDEVEVFKLLAHSDTELNSFTLENFDSESGLDGALEHLDLSDLLPDAVVNEQDPLSNYLSVSVEGNDTKIVVDANQDGKVESEITLSGVDLLSMYGGNDDVVKTLLDDSITKND</sequence>
<dbReference type="Gene3D" id="2.60.40.3440">
    <property type="match status" value="1"/>
</dbReference>
<feature type="domain" description="RapA2 cadherin-like" evidence="2">
    <location>
        <begin position="1347"/>
        <end position="1414"/>
    </location>
</feature>
<evidence type="ECO:0000259" key="2">
    <source>
        <dbReference type="Pfam" id="PF17803"/>
    </source>
</evidence>
<dbReference type="Pfam" id="PF17963">
    <property type="entry name" value="Big_9"/>
    <property type="match status" value="1"/>
</dbReference>
<feature type="domain" description="RapA2 cadherin-like" evidence="2">
    <location>
        <begin position="957"/>
        <end position="1024"/>
    </location>
</feature>
<proteinExistence type="predicted"/>
<feature type="domain" description="RapA2 cadherin-like" evidence="2">
    <location>
        <begin position="2609"/>
        <end position="2676"/>
    </location>
</feature>
<feature type="domain" description="RapA2 cadherin-like" evidence="2">
    <location>
        <begin position="1251"/>
        <end position="1317"/>
    </location>
</feature>
<organism evidence="3 4">
    <name type="scientific">Psychrosphaera ytuae</name>
    <dbReference type="NCBI Taxonomy" id="2820710"/>
    <lineage>
        <taxon>Bacteria</taxon>
        <taxon>Pseudomonadati</taxon>
        <taxon>Pseudomonadota</taxon>
        <taxon>Gammaproteobacteria</taxon>
        <taxon>Alteromonadales</taxon>
        <taxon>Pseudoalteromonadaceae</taxon>
        <taxon>Psychrosphaera</taxon>
    </lineage>
</organism>
<feature type="domain" description="RapA2 cadherin-like" evidence="2">
    <location>
        <begin position="3482"/>
        <end position="3549"/>
    </location>
</feature>
<gene>
    <name evidence="3" type="ORF">J1N51_04170</name>
</gene>
<feature type="domain" description="RapA2 cadherin-like" evidence="2">
    <location>
        <begin position="2414"/>
        <end position="2481"/>
    </location>
</feature>
<dbReference type="RefSeq" id="WP_208832727.1">
    <property type="nucleotide sequence ID" value="NZ_CP072110.1"/>
</dbReference>
<feature type="domain" description="RapA2 cadherin-like" evidence="2">
    <location>
        <begin position="3796"/>
        <end position="3862"/>
    </location>
</feature>
<evidence type="ECO:0000313" key="4">
    <source>
        <dbReference type="Proteomes" id="UP000682739"/>
    </source>
</evidence>
<feature type="domain" description="RapA2 cadherin-like" evidence="2">
    <location>
        <begin position="3094"/>
        <end position="3161"/>
    </location>
</feature>
<feature type="compositionally biased region" description="Polar residues" evidence="1">
    <location>
        <begin position="161"/>
        <end position="172"/>
    </location>
</feature>
<accession>A0A975DD45</accession>
<dbReference type="InterPro" id="IPR040853">
    <property type="entry name" value="RapA2_cadherin-like"/>
</dbReference>
<feature type="compositionally biased region" description="Polar residues" evidence="1">
    <location>
        <begin position="137"/>
        <end position="154"/>
    </location>
</feature>
<dbReference type="InterPro" id="IPR010221">
    <property type="entry name" value="VCBS_dom"/>
</dbReference>
<feature type="domain" description="RapA2 cadherin-like" evidence="2">
    <location>
        <begin position="1444"/>
        <end position="1511"/>
    </location>
</feature>
<dbReference type="NCBIfam" id="TIGR03661">
    <property type="entry name" value="T1SS_VCA0849"/>
    <property type="match status" value="1"/>
</dbReference>
<feature type="domain" description="RapA2 cadherin-like" evidence="2">
    <location>
        <begin position="666"/>
        <end position="733"/>
    </location>
</feature>
<feature type="domain" description="RapA2 cadherin-like" evidence="2">
    <location>
        <begin position="860"/>
        <end position="927"/>
    </location>
</feature>
<feature type="region of interest" description="Disordered" evidence="1">
    <location>
        <begin position="1170"/>
        <end position="1190"/>
    </location>
</feature>
<evidence type="ECO:0000256" key="1">
    <source>
        <dbReference type="SAM" id="MobiDB-lite"/>
    </source>
</evidence>
<feature type="compositionally biased region" description="Gly residues" evidence="1">
    <location>
        <begin position="562"/>
        <end position="585"/>
    </location>
</feature>
<dbReference type="Pfam" id="PF17803">
    <property type="entry name" value="Cadherin_4"/>
    <property type="match status" value="31"/>
</dbReference>
<feature type="region of interest" description="Disordered" evidence="1">
    <location>
        <begin position="536"/>
        <end position="609"/>
    </location>
</feature>
<feature type="domain" description="RapA2 cadherin-like" evidence="2">
    <location>
        <begin position="2511"/>
        <end position="2578"/>
    </location>
</feature>
<dbReference type="Gene3D" id="2.60.40.10">
    <property type="entry name" value="Immunoglobulins"/>
    <property type="match status" value="29"/>
</dbReference>
<feature type="domain" description="RapA2 cadherin-like" evidence="2">
    <location>
        <begin position="1541"/>
        <end position="1608"/>
    </location>
</feature>
<feature type="domain" description="RapA2 cadherin-like" evidence="2">
    <location>
        <begin position="2706"/>
        <end position="2773"/>
    </location>
</feature>
<feature type="domain" description="RapA2 cadherin-like" evidence="2">
    <location>
        <begin position="2026"/>
        <end position="2093"/>
    </location>
</feature>
<dbReference type="EMBL" id="CP072110">
    <property type="protein sequence ID" value="QTH64673.1"/>
    <property type="molecule type" value="Genomic_DNA"/>
</dbReference>
<feature type="domain" description="RapA2 cadherin-like" evidence="2">
    <location>
        <begin position="1929"/>
        <end position="1996"/>
    </location>
</feature>
<dbReference type="NCBIfam" id="NF012211">
    <property type="entry name" value="tand_rpt_95"/>
    <property type="match status" value="1"/>
</dbReference>
<evidence type="ECO:0000313" key="3">
    <source>
        <dbReference type="EMBL" id="QTH64673.1"/>
    </source>
</evidence>
<feature type="compositionally biased region" description="Low complexity" evidence="1">
    <location>
        <begin position="550"/>
        <end position="561"/>
    </location>
</feature>
<dbReference type="NCBIfam" id="TIGR01965">
    <property type="entry name" value="VCBS_repeat"/>
    <property type="match status" value="37"/>
</dbReference>
<feature type="domain" description="RapA2 cadherin-like" evidence="2">
    <location>
        <begin position="3191"/>
        <end position="3258"/>
    </location>
</feature>
<feature type="domain" description="RapA2 cadherin-like" evidence="2">
    <location>
        <begin position="1054"/>
        <end position="1123"/>
    </location>
</feature>
<dbReference type="InterPro" id="IPR019960">
    <property type="entry name" value="T1SS_VCA0849"/>
</dbReference>
<feature type="domain" description="RapA2 cadherin-like" evidence="2">
    <location>
        <begin position="2123"/>
        <end position="2190"/>
    </location>
</feature>
<protein>
    <submittedName>
        <fullName evidence="3">VCBS domain-containing protein</fullName>
    </submittedName>
</protein>
<feature type="domain" description="RapA2 cadherin-like" evidence="2">
    <location>
        <begin position="1153"/>
        <end position="1220"/>
    </location>
</feature>
<feature type="domain" description="RapA2 cadherin-like" evidence="2">
    <location>
        <begin position="3385"/>
        <end position="3452"/>
    </location>
</feature>
<feature type="region of interest" description="Disordered" evidence="1">
    <location>
        <begin position="452"/>
        <end position="472"/>
    </location>
</feature>
<feature type="domain" description="RapA2 cadherin-like" evidence="2">
    <location>
        <begin position="763"/>
        <end position="830"/>
    </location>
</feature>